<dbReference type="AlphaFoldDB" id="A0AB39BNI4"/>
<accession>A0AB39BNI4</accession>
<reference evidence="9" key="1">
    <citation type="submission" date="2024-07" db="EMBL/GenBank/DDBJ databases">
        <title>Identification and characteristics of an arsenic-resistant bacterial isolate, which belongs to a novel species.</title>
        <authorList>
            <person name="Juszczyk A."/>
            <person name="Kowalczyk A."/>
            <person name="Was K."/>
            <person name="Kosowicz W."/>
            <person name="Budzyn A."/>
            <person name="Latowski D."/>
        </authorList>
    </citation>
    <scope>NUCLEOTIDE SEQUENCE</scope>
    <source>
        <strain evidence="9">As8PL</strain>
        <plasmid evidence="9">unnamed</plasmid>
    </source>
</reference>
<dbReference type="InterPro" id="IPR011701">
    <property type="entry name" value="MFS"/>
</dbReference>
<keyword evidence="4 7" id="KW-0812">Transmembrane</keyword>
<keyword evidence="5 7" id="KW-1133">Transmembrane helix</keyword>
<keyword evidence="6 7" id="KW-0472">Membrane</keyword>
<feature type="transmembrane region" description="Helical" evidence="7">
    <location>
        <begin position="219"/>
        <end position="240"/>
    </location>
</feature>
<evidence type="ECO:0000256" key="5">
    <source>
        <dbReference type="ARBA" id="ARBA00022989"/>
    </source>
</evidence>
<geneLocation type="plasmid" evidence="9">
    <name>unnamed</name>
</geneLocation>
<name>A0AB39BNI4_9BACI</name>
<dbReference type="InterPro" id="IPR020846">
    <property type="entry name" value="MFS_dom"/>
</dbReference>
<keyword evidence="9" id="KW-0614">Plasmid</keyword>
<feature type="transmembrane region" description="Helical" evidence="7">
    <location>
        <begin position="347"/>
        <end position="367"/>
    </location>
</feature>
<feature type="transmembrane region" description="Helical" evidence="7">
    <location>
        <begin position="12"/>
        <end position="32"/>
    </location>
</feature>
<feature type="transmembrane region" description="Helical" evidence="7">
    <location>
        <begin position="99"/>
        <end position="121"/>
    </location>
</feature>
<evidence type="ECO:0000256" key="3">
    <source>
        <dbReference type="ARBA" id="ARBA00022475"/>
    </source>
</evidence>
<evidence type="ECO:0000256" key="4">
    <source>
        <dbReference type="ARBA" id="ARBA00022692"/>
    </source>
</evidence>
<evidence type="ECO:0000256" key="6">
    <source>
        <dbReference type="ARBA" id="ARBA00023136"/>
    </source>
</evidence>
<feature type="domain" description="Major facilitator superfamily (MFS) profile" evidence="8">
    <location>
        <begin position="6"/>
        <end position="398"/>
    </location>
</feature>
<gene>
    <name evidence="9" type="ORF">AB3N04_00725</name>
</gene>
<evidence type="ECO:0000256" key="7">
    <source>
        <dbReference type="SAM" id="Phobius"/>
    </source>
</evidence>
<protein>
    <submittedName>
        <fullName evidence="9">MFS transporter</fullName>
    </submittedName>
</protein>
<evidence type="ECO:0000259" key="8">
    <source>
        <dbReference type="PROSITE" id="PS50850"/>
    </source>
</evidence>
<feature type="transmembrane region" description="Helical" evidence="7">
    <location>
        <begin position="44"/>
        <end position="65"/>
    </location>
</feature>
<dbReference type="Pfam" id="PF07690">
    <property type="entry name" value="MFS_1"/>
    <property type="match status" value="2"/>
</dbReference>
<evidence type="ECO:0000256" key="1">
    <source>
        <dbReference type="ARBA" id="ARBA00004651"/>
    </source>
</evidence>
<feature type="transmembrane region" description="Helical" evidence="7">
    <location>
        <begin position="373"/>
        <end position="397"/>
    </location>
</feature>
<keyword evidence="2" id="KW-0813">Transport</keyword>
<dbReference type="Gene3D" id="1.20.1250.20">
    <property type="entry name" value="MFS general substrate transporter like domains"/>
    <property type="match status" value="1"/>
</dbReference>
<feature type="transmembrane region" description="Helical" evidence="7">
    <location>
        <begin position="284"/>
        <end position="302"/>
    </location>
</feature>
<dbReference type="PANTHER" id="PTHR23513:SF11">
    <property type="entry name" value="STAPHYLOFERRIN A TRANSPORTER"/>
    <property type="match status" value="1"/>
</dbReference>
<sequence length="413" mass="45431">MNQRRKMNMIFAANIVTSVGSGITAFTIPWLIINMDGGERTYGILFIFVSIGMFFLAPYAGILVDRFPRKKILLLCEFIAGILCSVVLIMYLLSGMMSIYLLIILMIVTSIYSSVQIPALLAFTQESFTKDEYKKVNGLMEVQSQSATFISAGLVALLVGRIDLWIIFLVDVASFFVALGILFFIPYKSQLFTKNSTTSKPKMLEDLNSAWSYMKENKALMVLLMCSFVPFIMVLVGNYLNPVYIYSELGANPDIQGYASVIYALSAILGGIAATVLSQRFGDYTSIIITYIVYLVGIIGIILFPTVGIFLCMRLFAGVGNAGSRVLRKNIMMVNIPNNMIGKVNSFFSSMSMLLQAILVGIISLSISGVGALFSFSLIGILMTIGLIVMGTSIIILKKKDITIPINHKEGVR</sequence>
<dbReference type="GO" id="GO:0005886">
    <property type="term" value="C:plasma membrane"/>
    <property type="evidence" value="ECO:0007669"/>
    <property type="project" value="UniProtKB-SubCell"/>
</dbReference>
<organism evidence="9">
    <name type="scientific">Alkalihalophilus sp. As8PL</name>
    <dbReference type="NCBI Taxonomy" id="3237103"/>
    <lineage>
        <taxon>Bacteria</taxon>
        <taxon>Bacillati</taxon>
        <taxon>Bacillota</taxon>
        <taxon>Bacilli</taxon>
        <taxon>Bacillales</taxon>
        <taxon>Bacillaceae</taxon>
        <taxon>Alkalihalophilus</taxon>
    </lineage>
</organism>
<feature type="transmembrane region" description="Helical" evidence="7">
    <location>
        <begin position="165"/>
        <end position="185"/>
    </location>
</feature>
<feature type="transmembrane region" description="Helical" evidence="7">
    <location>
        <begin position="260"/>
        <end position="277"/>
    </location>
</feature>
<feature type="transmembrane region" description="Helical" evidence="7">
    <location>
        <begin position="72"/>
        <end position="93"/>
    </location>
</feature>
<dbReference type="InterPro" id="IPR036259">
    <property type="entry name" value="MFS_trans_sf"/>
</dbReference>
<dbReference type="SUPFAM" id="SSF103473">
    <property type="entry name" value="MFS general substrate transporter"/>
    <property type="match status" value="1"/>
</dbReference>
<dbReference type="PROSITE" id="PS50850">
    <property type="entry name" value="MFS"/>
    <property type="match status" value="1"/>
</dbReference>
<evidence type="ECO:0000256" key="2">
    <source>
        <dbReference type="ARBA" id="ARBA00022448"/>
    </source>
</evidence>
<dbReference type="CDD" id="cd06173">
    <property type="entry name" value="MFS_MefA_like"/>
    <property type="match status" value="1"/>
</dbReference>
<dbReference type="EMBL" id="CP162550">
    <property type="protein sequence ID" value="XDI35033.1"/>
    <property type="molecule type" value="Genomic_DNA"/>
</dbReference>
<dbReference type="RefSeq" id="WP_368502650.1">
    <property type="nucleotide sequence ID" value="NZ_CP162550.1"/>
</dbReference>
<keyword evidence="3" id="KW-1003">Cell membrane</keyword>
<evidence type="ECO:0000313" key="9">
    <source>
        <dbReference type="EMBL" id="XDI35033.1"/>
    </source>
</evidence>
<proteinExistence type="predicted"/>
<dbReference type="GO" id="GO:0022857">
    <property type="term" value="F:transmembrane transporter activity"/>
    <property type="evidence" value="ECO:0007669"/>
    <property type="project" value="InterPro"/>
</dbReference>
<dbReference type="PANTHER" id="PTHR23513">
    <property type="entry name" value="INTEGRAL MEMBRANE EFFLUX PROTEIN-RELATED"/>
    <property type="match status" value="1"/>
</dbReference>
<comment type="subcellular location">
    <subcellularLocation>
        <location evidence="1">Cell membrane</location>
        <topology evidence="1">Multi-pass membrane protein</topology>
    </subcellularLocation>
</comment>